<accession>A0A9D1GPC6</accession>
<dbReference type="EMBL" id="DVLC01000094">
    <property type="protein sequence ID" value="HIT47180.1"/>
    <property type="molecule type" value="Genomic_DNA"/>
</dbReference>
<organism evidence="1 2">
    <name type="scientific">Candidatus Cryptobacteroides merdipullorum</name>
    <dbReference type="NCBI Taxonomy" id="2840771"/>
    <lineage>
        <taxon>Bacteria</taxon>
        <taxon>Pseudomonadati</taxon>
        <taxon>Bacteroidota</taxon>
        <taxon>Bacteroidia</taxon>
        <taxon>Bacteroidales</taxon>
        <taxon>Candidatus Cryptobacteroides</taxon>
    </lineage>
</organism>
<evidence type="ECO:0000313" key="2">
    <source>
        <dbReference type="Proteomes" id="UP000886881"/>
    </source>
</evidence>
<dbReference type="AlphaFoldDB" id="A0A9D1GPC6"/>
<evidence type="ECO:0000313" key="1">
    <source>
        <dbReference type="EMBL" id="HIT47180.1"/>
    </source>
</evidence>
<sequence length="397" mass="43280">MRTSILIALLPFLAGGCILLDNDLNSGPPRAGTFFRGHGGDEAQEGGDEAVRQADTSIYFCAVRFDDDYVWQRDTAYGSVPYELLLFKDSEQILSIKSSASSCISPDHDTHHIIDGHLYTEYSNLSRTTIGRDGTVILDFSGREFLKGLMPHDGDIYTLTERRDGSGFSFRKNGEILFTKSGGSLFGGMDDPSYGPTGALYFDRGDLTFCYWTGKGALRKYFRVRNGTEEEEITKFSGKAVTDIKPQNGYLLAAGTELKNCTPVSCSLWILPTDIVTAGVMKSGSRSFSGIYYRGEGRLQEICDGDATVYCSDCGWSAVSAKGADVGIRPSTGASRTEADSYFLSPSCAVLIGDRFIYSVSPRAEDGFPKLWDGVKYVEVPVHGYVSRVAVEISPAS</sequence>
<gene>
    <name evidence="1" type="ORF">IAC35_04910</name>
</gene>
<proteinExistence type="predicted"/>
<dbReference type="PROSITE" id="PS51257">
    <property type="entry name" value="PROKAR_LIPOPROTEIN"/>
    <property type="match status" value="1"/>
</dbReference>
<comment type="caution">
    <text evidence="1">The sequence shown here is derived from an EMBL/GenBank/DDBJ whole genome shotgun (WGS) entry which is preliminary data.</text>
</comment>
<reference evidence="1" key="1">
    <citation type="submission" date="2020-10" db="EMBL/GenBank/DDBJ databases">
        <authorList>
            <person name="Gilroy R."/>
        </authorList>
    </citation>
    <scope>NUCLEOTIDE SEQUENCE</scope>
    <source>
        <strain evidence="1">ChiHecec2B26-709</strain>
    </source>
</reference>
<dbReference type="Proteomes" id="UP000886881">
    <property type="component" value="Unassembled WGS sequence"/>
</dbReference>
<protein>
    <recommendedName>
        <fullName evidence="3">Lipoprotein</fullName>
    </recommendedName>
</protein>
<reference evidence="1" key="2">
    <citation type="journal article" date="2021" name="PeerJ">
        <title>Extensive microbial diversity within the chicken gut microbiome revealed by metagenomics and culture.</title>
        <authorList>
            <person name="Gilroy R."/>
            <person name="Ravi A."/>
            <person name="Getino M."/>
            <person name="Pursley I."/>
            <person name="Horton D.L."/>
            <person name="Alikhan N.F."/>
            <person name="Baker D."/>
            <person name="Gharbi K."/>
            <person name="Hall N."/>
            <person name="Watson M."/>
            <person name="Adriaenssens E.M."/>
            <person name="Foster-Nyarko E."/>
            <person name="Jarju S."/>
            <person name="Secka A."/>
            <person name="Antonio M."/>
            <person name="Oren A."/>
            <person name="Chaudhuri R.R."/>
            <person name="La Ragione R."/>
            <person name="Hildebrand F."/>
            <person name="Pallen M.J."/>
        </authorList>
    </citation>
    <scope>NUCLEOTIDE SEQUENCE</scope>
    <source>
        <strain evidence="1">ChiHecec2B26-709</strain>
    </source>
</reference>
<evidence type="ECO:0008006" key="3">
    <source>
        <dbReference type="Google" id="ProtNLM"/>
    </source>
</evidence>
<name>A0A9D1GPC6_9BACT</name>